<name>S2R7C9_LACPA</name>
<dbReference type="Pfam" id="PF05256">
    <property type="entry name" value="UPF0223"/>
    <property type="match status" value="1"/>
</dbReference>
<proteinExistence type="predicted"/>
<dbReference type="Proteomes" id="UP000014243">
    <property type="component" value="Unassembled WGS sequence"/>
</dbReference>
<gene>
    <name evidence="1" type="ORF">Lpp126_11995</name>
</gene>
<dbReference type="InterPro" id="IPR023324">
    <property type="entry name" value="BH2638-like_sf"/>
</dbReference>
<dbReference type="EMBL" id="ANKC01000854">
    <property type="protein sequence ID" value="EPC74157.1"/>
    <property type="molecule type" value="Genomic_DNA"/>
</dbReference>
<dbReference type="InterPro" id="IPR007920">
    <property type="entry name" value="UPF0223"/>
</dbReference>
<comment type="caution">
    <text evidence="1">The sequence shown here is derived from an EMBL/GenBank/DDBJ whole genome shotgun (WGS) entry which is preliminary data.</text>
</comment>
<protein>
    <submittedName>
        <fullName evidence="1">UPF0223 protein</fullName>
    </submittedName>
</protein>
<accession>S2R7C9</accession>
<dbReference type="AlphaFoldDB" id="S2R7C9"/>
<organism evidence="1 2">
    <name type="scientific">Lacticaseibacillus paracasei subsp. paracasei Lpp126</name>
    <dbReference type="NCBI Taxonomy" id="1256206"/>
    <lineage>
        <taxon>Bacteria</taxon>
        <taxon>Bacillati</taxon>
        <taxon>Bacillota</taxon>
        <taxon>Bacilli</taxon>
        <taxon>Lactobacillales</taxon>
        <taxon>Lactobacillaceae</taxon>
        <taxon>Lacticaseibacillus</taxon>
    </lineage>
</organism>
<dbReference type="Gene3D" id="1.10.220.80">
    <property type="entry name" value="BH2638-like"/>
    <property type="match status" value="1"/>
</dbReference>
<evidence type="ECO:0000313" key="2">
    <source>
        <dbReference type="Proteomes" id="UP000014243"/>
    </source>
</evidence>
<evidence type="ECO:0000313" key="1">
    <source>
        <dbReference type="EMBL" id="EPC74157.1"/>
    </source>
</evidence>
<reference evidence="1 2" key="1">
    <citation type="journal article" date="2013" name="PLoS ONE">
        <title>Lactobacillus paracasei comparative genomics: towards species pan-genome definition and exploitation of diversity.</title>
        <authorList>
            <person name="Smokvina T."/>
            <person name="Wels M."/>
            <person name="Polka J."/>
            <person name="Chervaux C."/>
            <person name="Brisse S."/>
            <person name="Boekhorst J."/>
            <person name="van Hylckama Vlieg J.E."/>
            <person name="Siezen R.J."/>
        </authorList>
    </citation>
    <scope>NUCLEOTIDE SEQUENCE [LARGE SCALE GENOMIC DNA]</scope>
    <source>
        <strain evidence="1 2">Lpp126</strain>
    </source>
</reference>
<dbReference type="SUPFAM" id="SSF158504">
    <property type="entry name" value="BH2638-like"/>
    <property type="match status" value="1"/>
</dbReference>
<sequence>MPDKGTERKLDREFEALSGYSMYTVIQMARKGVSQKIRVRVS</sequence>